<reference evidence="4 5" key="1">
    <citation type="journal article" date="2015" name="Genome Announc.">
        <title>Expanding the biotechnology potential of lactobacilli through comparative genomics of 213 strains and associated genera.</title>
        <authorList>
            <person name="Sun Z."/>
            <person name="Harris H.M."/>
            <person name="McCann A."/>
            <person name="Guo C."/>
            <person name="Argimon S."/>
            <person name="Zhang W."/>
            <person name="Yang X."/>
            <person name="Jeffery I.B."/>
            <person name="Cooney J.C."/>
            <person name="Kagawa T.F."/>
            <person name="Liu W."/>
            <person name="Song Y."/>
            <person name="Salvetti E."/>
            <person name="Wrobel A."/>
            <person name="Rasinkangas P."/>
            <person name="Parkhill J."/>
            <person name="Rea M.C."/>
            <person name="O'Sullivan O."/>
            <person name="Ritari J."/>
            <person name="Douillard F.P."/>
            <person name="Paul Ross R."/>
            <person name="Yang R."/>
            <person name="Briner A.E."/>
            <person name="Felis G.E."/>
            <person name="de Vos W.M."/>
            <person name="Barrangou R."/>
            <person name="Klaenhammer T.R."/>
            <person name="Caufield P.W."/>
            <person name="Cui Y."/>
            <person name="Zhang H."/>
            <person name="O'Toole P.W."/>
        </authorList>
    </citation>
    <scope>NUCLEOTIDE SEQUENCE [LARGE SCALE GENOMIC DNA]</scope>
    <source>
        <strain evidence="4 5">DSM 24301</strain>
    </source>
</reference>
<dbReference type="InterPro" id="IPR001647">
    <property type="entry name" value="HTH_TetR"/>
</dbReference>
<dbReference type="PANTHER" id="PTHR43479:SF11">
    <property type="entry name" value="ACREF_ENVCD OPERON REPRESSOR-RELATED"/>
    <property type="match status" value="1"/>
</dbReference>
<accession>A0A0R2MRU6</accession>
<dbReference type="PANTHER" id="PTHR43479">
    <property type="entry name" value="ACREF/ENVCD OPERON REPRESSOR-RELATED"/>
    <property type="match status" value="1"/>
</dbReference>
<dbReference type="InterPro" id="IPR009057">
    <property type="entry name" value="Homeodomain-like_sf"/>
</dbReference>
<dbReference type="Proteomes" id="UP000050969">
    <property type="component" value="Unassembled WGS sequence"/>
</dbReference>
<dbReference type="PROSITE" id="PS01081">
    <property type="entry name" value="HTH_TETR_1"/>
    <property type="match status" value="1"/>
</dbReference>
<dbReference type="AlphaFoldDB" id="A0A0R2MRU6"/>
<dbReference type="PRINTS" id="PR00455">
    <property type="entry name" value="HTHTETR"/>
</dbReference>
<dbReference type="EMBL" id="JQCE01000042">
    <property type="protein sequence ID" value="KRO16313.1"/>
    <property type="molecule type" value="Genomic_DNA"/>
</dbReference>
<evidence type="ECO:0000256" key="2">
    <source>
        <dbReference type="PROSITE-ProRule" id="PRU00335"/>
    </source>
</evidence>
<dbReference type="GO" id="GO:0003677">
    <property type="term" value="F:DNA binding"/>
    <property type="evidence" value="ECO:0007669"/>
    <property type="project" value="UniProtKB-UniRule"/>
</dbReference>
<feature type="DNA-binding region" description="H-T-H motif" evidence="2">
    <location>
        <begin position="29"/>
        <end position="48"/>
    </location>
</feature>
<feature type="domain" description="HTH tetR-type" evidence="3">
    <location>
        <begin position="6"/>
        <end position="66"/>
    </location>
</feature>
<dbReference type="STRING" id="1293598.IV56_GL001675"/>
<dbReference type="InterPro" id="IPR050624">
    <property type="entry name" value="HTH-type_Tx_Regulator"/>
</dbReference>
<keyword evidence="1 2" id="KW-0238">DNA-binding</keyword>
<evidence type="ECO:0000313" key="4">
    <source>
        <dbReference type="EMBL" id="KRO16313.1"/>
    </source>
</evidence>
<dbReference type="RefSeq" id="WP_056993093.1">
    <property type="nucleotide sequence ID" value="NZ_JQCE01000042.1"/>
</dbReference>
<dbReference type="InterPro" id="IPR023772">
    <property type="entry name" value="DNA-bd_HTH_TetR-type_CS"/>
</dbReference>
<gene>
    <name evidence="4" type="ORF">IV56_GL001675</name>
</gene>
<evidence type="ECO:0000313" key="5">
    <source>
        <dbReference type="Proteomes" id="UP000050969"/>
    </source>
</evidence>
<comment type="caution">
    <text evidence="4">The sequence shown here is derived from an EMBL/GenBank/DDBJ whole genome shotgun (WGS) entry which is preliminary data.</text>
</comment>
<keyword evidence="5" id="KW-1185">Reference proteome</keyword>
<organism evidence="4 5">
    <name type="scientific">Lacticaseibacillus saniviri JCM 17471 = DSM 24301</name>
    <dbReference type="NCBI Taxonomy" id="1293598"/>
    <lineage>
        <taxon>Bacteria</taxon>
        <taxon>Bacillati</taxon>
        <taxon>Bacillota</taxon>
        <taxon>Bacilli</taxon>
        <taxon>Lactobacillales</taxon>
        <taxon>Lactobacillaceae</taxon>
        <taxon>Lacticaseibacillus</taxon>
    </lineage>
</organism>
<proteinExistence type="predicted"/>
<dbReference type="Pfam" id="PF00440">
    <property type="entry name" value="TetR_N"/>
    <property type="match status" value="1"/>
</dbReference>
<dbReference type="SUPFAM" id="SSF46689">
    <property type="entry name" value="Homeodomain-like"/>
    <property type="match status" value="1"/>
</dbReference>
<evidence type="ECO:0000259" key="3">
    <source>
        <dbReference type="PROSITE" id="PS50977"/>
    </source>
</evidence>
<evidence type="ECO:0000256" key="1">
    <source>
        <dbReference type="ARBA" id="ARBA00023125"/>
    </source>
</evidence>
<protein>
    <submittedName>
        <fullName evidence="4">Transcriptional regulator, TetR family</fullName>
    </submittedName>
</protein>
<sequence length="191" mass="21507">MRTQDLEKRERILDSTEQIIRTDGIAAVSLSKIAKAANIAPGTLYTYFTDKNDMLRTLYLNRKKALAAAITTIDLANDPVQELNHFMDLVFDYGKQHLDDMLLIREFNQAAILKQLGITVQDAYAGFEVLATFVERATAQDVFVAINYDVLMAYAYTPVLEYLIATTSGTIDADLVSFDKIKWLSQRAIVK</sequence>
<dbReference type="PROSITE" id="PS50977">
    <property type="entry name" value="HTH_TETR_2"/>
    <property type="match status" value="1"/>
</dbReference>
<dbReference type="Gene3D" id="1.10.357.10">
    <property type="entry name" value="Tetracycline Repressor, domain 2"/>
    <property type="match status" value="1"/>
</dbReference>
<dbReference type="PATRIC" id="fig|1293598.4.peg.1745"/>
<name>A0A0R2MRU6_9LACO</name>